<evidence type="ECO:0000313" key="2">
    <source>
        <dbReference type="EMBL" id="KAK5636421.1"/>
    </source>
</evidence>
<accession>A0AAN7V1E0</accession>
<organism evidence="2 3">
    <name type="scientific">Xylaria bambusicola</name>
    <dbReference type="NCBI Taxonomy" id="326684"/>
    <lineage>
        <taxon>Eukaryota</taxon>
        <taxon>Fungi</taxon>
        <taxon>Dikarya</taxon>
        <taxon>Ascomycota</taxon>
        <taxon>Pezizomycotina</taxon>
        <taxon>Sordariomycetes</taxon>
        <taxon>Xylariomycetidae</taxon>
        <taxon>Xylariales</taxon>
        <taxon>Xylariaceae</taxon>
        <taxon>Xylaria</taxon>
    </lineage>
</organism>
<gene>
    <name evidence="2" type="ORF">RRF57_012133</name>
</gene>
<proteinExistence type="predicted"/>
<reference evidence="2 3" key="1">
    <citation type="submission" date="2023-10" db="EMBL/GenBank/DDBJ databases">
        <title>Draft genome sequence of Xylaria bambusicola isolate GMP-LS, the root and basal stem rot pathogen of sugarcane in Indonesia.</title>
        <authorList>
            <person name="Selvaraj P."/>
            <person name="Muralishankar V."/>
            <person name="Muruganantham S."/>
            <person name="Sp S."/>
            <person name="Haryani S."/>
            <person name="Lau K.J.X."/>
            <person name="Naqvi N.I."/>
        </authorList>
    </citation>
    <scope>NUCLEOTIDE SEQUENCE [LARGE SCALE GENOMIC DNA]</scope>
    <source>
        <strain evidence="2">GMP-LS</strain>
    </source>
</reference>
<feature type="chain" id="PRO_5042848927" description="RNase H type-1 domain-containing protein" evidence="1">
    <location>
        <begin position="26"/>
        <end position="105"/>
    </location>
</feature>
<evidence type="ECO:0000256" key="1">
    <source>
        <dbReference type="SAM" id="SignalP"/>
    </source>
</evidence>
<evidence type="ECO:0008006" key="4">
    <source>
        <dbReference type="Google" id="ProtNLM"/>
    </source>
</evidence>
<dbReference type="AlphaFoldDB" id="A0AAN7V1E0"/>
<protein>
    <recommendedName>
        <fullName evidence="4">RNase H type-1 domain-containing protein</fullName>
    </recommendedName>
</protein>
<feature type="signal peptide" evidence="1">
    <location>
        <begin position="1"/>
        <end position="25"/>
    </location>
</feature>
<dbReference type="EMBL" id="JAWHQM010000069">
    <property type="protein sequence ID" value="KAK5636421.1"/>
    <property type="molecule type" value="Genomic_DNA"/>
</dbReference>
<name>A0AAN7V1E0_9PEZI</name>
<sequence length="105" mass="11518">MHRPRAFLDPFFAANLSVFLHLALGNAIIENATALIQIESEKERHTNSLVAAIVLHTVHGAHVTVVSDALHVIRYVDNEGARDRLRVDPLTLAIQDLQAAVVVLP</sequence>
<comment type="caution">
    <text evidence="2">The sequence shown here is derived from an EMBL/GenBank/DDBJ whole genome shotgun (WGS) entry which is preliminary data.</text>
</comment>
<keyword evidence="1" id="KW-0732">Signal</keyword>
<keyword evidence="3" id="KW-1185">Reference proteome</keyword>
<evidence type="ECO:0000313" key="3">
    <source>
        <dbReference type="Proteomes" id="UP001305414"/>
    </source>
</evidence>
<dbReference type="Proteomes" id="UP001305414">
    <property type="component" value="Unassembled WGS sequence"/>
</dbReference>